<dbReference type="AlphaFoldDB" id="A0A1X2HDY5"/>
<feature type="active site" description="Glycyl thioester intermediate" evidence="5">
    <location>
        <position position="397"/>
    </location>
</feature>
<dbReference type="FunFam" id="3.30.2410.10:FF:000011">
    <property type="entry name" value="Putative Ubiquitin-protein ligase E3C"/>
    <property type="match status" value="1"/>
</dbReference>
<dbReference type="FunFam" id="3.30.2160.10:FF:000002">
    <property type="entry name" value="Putative Ubiquitin-protein ligase E3C"/>
    <property type="match status" value="1"/>
</dbReference>
<dbReference type="SMART" id="SM00119">
    <property type="entry name" value="HECTc"/>
    <property type="match status" value="1"/>
</dbReference>
<dbReference type="InParanoid" id="A0A1X2HDY5"/>
<dbReference type="PROSITE" id="PS50237">
    <property type="entry name" value="HECT"/>
    <property type="match status" value="1"/>
</dbReference>
<name>A0A1X2HDY5_SYNRA</name>
<evidence type="ECO:0000256" key="2">
    <source>
        <dbReference type="ARBA" id="ARBA00012485"/>
    </source>
</evidence>
<gene>
    <name evidence="7" type="ORF">BCR43DRAFT_531154</name>
</gene>
<comment type="caution">
    <text evidence="7">The sequence shown here is derived from an EMBL/GenBank/DDBJ whole genome shotgun (WGS) entry which is preliminary data.</text>
</comment>
<dbReference type="PANTHER" id="PTHR45700">
    <property type="entry name" value="UBIQUITIN-PROTEIN LIGASE E3C"/>
    <property type="match status" value="1"/>
</dbReference>
<dbReference type="SUPFAM" id="SSF56204">
    <property type="entry name" value="Hect, E3 ligase catalytic domain"/>
    <property type="match status" value="1"/>
</dbReference>
<evidence type="ECO:0000256" key="5">
    <source>
        <dbReference type="PROSITE-ProRule" id="PRU00104"/>
    </source>
</evidence>
<dbReference type="InterPro" id="IPR035983">
    <property type="entry name" value="Hect_E3_ubiquitin_ligase"/>
</dbReference>
<organism evidence="7 8">
    <name type="scientific">Syncephalastrum racemosum</name>
    <name type="common">Filamentous fungus</name>
    <dbReference type="NCBI Taxonomy" id="13706"/>
    <lineage>
        <taxon>Eukaryota</taxon>
        <taxon>Fungi</taxon>
        <taxon>Fungi incertae sedis</taxon>
        <taxon>Mucoromycota</taxon>
        <taxon>Mucoromycotina</taxon>
        <taxon>Mucoromycetes</taxon>
        <taxon>Mucorales</taxon>
        <taxon>Syncephalastraceae</taxon>
        <taxon>Syncephalastrum</taxon>
    </lineage>
</organism>
<dbReference type="Gene3D" id="3.30.2160.10">
    <property type="entry name" value="Hect, E3 ligase catalytic domain"/>
    <property type="match status" value="1"/>
</dbReference>
<dbReference type="GO" id="GO:0061630">
    <property type="term" value="F:ubiquitin protein ligase activity"/>
    <property type="evidence" value="ECO:0007669"/>
    <property type="project" value="UniProtKB-EC"/>
</dbReference>
<keyword evidence="8" id="KW-1185">Reference proteome</keyword>
<dbReference type="OMA" id="MQMGRHQ"/>
<reference evidence="7 8" key="1">
    <citation type="submission" date="2016-07" db="EMBL/GenBank/DDBJ databases">
        <title>Pervasive Adenine N6-methylation of Active Genes in Fungi.</title>
        <authorList>
            <consortium name="DOE Joint Genome Institute"/>
            <person name="Mondo S.J."/>
            <person name="Dannebaum R.O."/>
            <person name="Kuo R.C."/>
            <person name="Labutti K."/>
            <person name="Haridas S."/>
            <person name="Kuo A."/>
            <person name="Salamov A."/>
            <person name="Ahrendt S.R."/>
            <person name="Lipzen A."/>
            <person name="Sullivan W."/>
            <person name="Andreopoulos W.B."/>
            <person name="Clum A."/>
            <person name="Lindquist E."/>
            <person name="Daum C."/>
            <person name="Ramamoorthy G.K."/>
            <person name="Gryganskyi A."/>
            <person name="Culley D."/>
            <person name="Magnuson J.K."/>
            <person name="James T.Y."/>
            <person name="O'Malley M.A."/>
            <person name="Stajich J.E."/>
            <person name="Spatafora J.W."/>
            <person name="Visel A."/>
            <person name="Grigoriev I.V."/>
        </authorList>
    </citation>
    <scope>NUCLEOTIDE SEQUENCE [LARGE SCALE GENOMIC DNA]</scope>
    <source>
        <strain evidence="7 8">NRRL 2496</strain>
    </source>
</reference>
<accession>A0A1X2HDY5</accession>
<comment type="catalytic activity">
    <reaction evidence="1">
        <text>S-ubiquitinyl-[E2 ubiquitin-conjugating enzyme]-L-cysteine + [acceptor protein]-L-lysine = [E2 ubiquitin-conjugating enzyme]-L-cysteine + N(6)-ubiquitinyl-[acceptor protein]-L-lysine.</text>
        <dbReference type="EC" id="2.3.2.26"/>
    </reaction>
</comment>
<dbReference type="EC" id="2.3.2.26" evidence="2"/>
<keyword evidence="3" id="KW-0808">Transferase</keyword>
<protein>
    <recommendedName>
        <fullName evidence="2">HECT-type E3 ubiquitin transferase</fullName>
        <ecNumber evidence="2">2.3.2.26</ecNumber>
    </recommendedName>
</protein>
<dbReference type="OrthoDB" id="8068875at2759"/>
<evidence type="ECO:0000313" key="7">
    <source>
        <dbReference type="EMBL" id="ORY96536.1"/>
    </source>
</evidence>
<dbReference type="Gene3D" id="3.90.1750.10">
    <property type="entry name" value="Hect, E3 ligase catalytic domains"/>
    <property type="match status" value="1"/>
</dbReference>
<dbReference type="GO" id="GO:0006511">
    <property type="term" value="P:ubiquitin-dependent protein catabolic process"/>
    <property type="evidence" value="ECO:0007669"/>
    <property type="project" value="TreeGrafter"/>
</dbReference>
<evidence type="ECO:0000256" key="3">
    <source>
        <dbReference type="ARBA" id="ARBA00022679"/>
    </source>
</evidence>
<proteinExistence type="predicted"/>
<keyword evidence="4 5" id="KW-0833">Ubl conjugation pathway</keyword>
<dbReference type="Proteomes" id="UP000242180">
    <property type="component" value="Unassembled WGS sequence"/>
</dbReference>
<dbReference type="Pfam" id="PF00632">
    <property type="entry name" value="HECT"/>
    <property type="match status" value="1"/>
</dbReference>
<feature type="domain" description="HECT" evidence="6">
    <location>
        <begin position="94"/>
        <end position="429"/>
    </location>
</feature>
<dbReference type="STRING" id="13706.A0A1X2HDY5"/>
<dbReference type="InterPro" id="IPR000569">
    <property type="entry name" value="HECT_dom"/>
</dbReference>
<dbReference type="EMBL" id="MCGN01000005">
    <property type="protein sequence ID" value="ORY96536.1"/>
    <property type="molecule type" value="Genomic_DNA"/>
</dbReference>
<dbReference type="PANTHER" id="PTHR45700:SF2">
    <property type="entry name" value="UBIQUITIN-PROTEIN LIGASE E3C"/>
    <property type="match status" value="1"/>
</dbReference>
<sequence>MDLALGSSGITLGQLRHTVTRLLQQVHSRDPRLGLLNNIPFVIPFEQRVGIFRSFVNNDRQRGNIDAFSIRPVTSVTIRRNHVFEDGFDHLYGLGADLKKRIQIGFVDEFGLEEAGIDGGGVFKEFLTSLSHEAFDTNYGLFLATPDQLMYPNPGEFATRPDQLAYFEFMGLIVGKALYEGILMDVAFAEFFLKKCLGGFNYLDDLPSLDPDLYNGLIKVKNFDGNVEDLCLDFTVTHDDYGQTRTVELIPGGSHIPVTNENRIRYVYHVANYRLNIQIAKQCRAFYHGLSTIVDTKWLRMFNERELQVLLGGAFVPIDLSDLKQHTLYAGYNEQDPTIQYLWQALEGFTNEERMKFIKFVTSCSRPPLLGFKELQPQLCIRKGENSNDRLPTSSTCVNLLKLPQFTSFDILRQKLLYAINAEAGFDLS</sequence>
<dbReference type="InterPro" id="IPR044611">
    <property type="entry name" value="E3A/B/C-like"/>
</dbReference>
<evidence type="ECO:0000259" key="6">
    <source>
        <dbReference type="PROSITE" id="PS50237"/>
    </source>
</evidence>
<evidence type="ECO:0000256" key="4">
    <source>
        <dbReference type="ARBA" id="ARBA00022786"/>
    </source>
</evidence>
<dbReference type="Gene3D" id="3.30.2410.10">
    <property type="entry name" value="Hect, E3 ligase catalytic domain"/>
    <property type="match status" value="1"/>
</dbReference>
<dbReference type="GO" id="GO:0000209">
    <property type="term" value="P:protein polyubiquitination"/>
    <property type="evidence" value="ECO:0007669"/>
    <property type="project" value="InterPro"/>
</dbReference>
<dbReference type="CDD" id="cd00078">
    <property type="entry name" value="HECTc"/>
    <property type="match status" value="1"/>
</dbReference>
<evidence type="ECO:0000256" key="1">
    <source>
        <dbReference type="ARBA" id="ARBA00000885"/>
    </source>
</evidence>
<evidence type="ECO:0000313" key="8">
    <source>
        <dbReference type="Proteomes" id="UP000242180"/>
    </source>
</evidence>